<keyword evidence="2" id="KW-1185">Reference proteome</keyword>
<dbReference type="Proteomes" id="UP000198211">
    <property type="component" value="Unassembled WGS sequence"/>
</dbReference>
<sequence length="291" mass="32613">MALDKWLIVNWHECGDHKQVVTKDEHGLVKRFIHGFKQKFGVNYNEAFEPYNVKTAFLHGKLGDTVFMELLQGQGSSGNRQICRLIKSFDHGLYTLHEKGEIVMLLTVYVDDLLVMGEQTRCAPIVQKLEGSFELVDPLGVEVSIGRDTFFSQASYIEEFLRRFHMHDCRGSATPEATSFEDLGNTDDAELQPTSLPYREIVGAFQYLVSGSRPDIAHVVRKLGQHMATFMYLQATKHFGLRMLVTGSAKHTVMLTIQTTKSIISQSVSGYVTKINGSVGSYGSRKQGLNA</sequence>
<name>A0A225WJ47_9STRA</name>
<dbReference type="OrthoDB" id="1919845at2759"/>
<protein>
    <submittedName>
        <fullName evidence="1">Polyprotein</fullName>
    </submittedName>
</protein>
<dbReference type="STRING" id="4795.A0A225WJ47"/>
<comment type="caution">
    <text evidence="1">The sequence shown here is derived from an EMBL/GenBank/DDBJ whole genome shotgun (WGS) entry which is preliminary data.</text>
</comment>
<reference evidence="2" key="1">
    <citation type="submission" date="2017-03" db="EMBL/GenBank/DDBJ databases">
        <title>Phytopthora megakarya and P. palmivora, two closely related causual agents of cacao black pod achieved similar genome size and gene model numbers by different mechanisms.</title>
        <authorList>
            <person name="Ali S."/>
            <person name="Shao J."/>
            <person name="Larry D.J."/>
            <person name="Kronmiller B."/>
            <person name="Shen D."/>
            <person name="Strem M.D."/>
            <person name="Melnick R.L."/>
            <person name="Guiltinan M.J."/>
            <person name="Tyler B.M."/>
            <person name="Meinhardt L.W."/>
            <person name="Bailey B.A."/>
        </authorList>
    </citation>
    <scope>NUCLEOTIDE SEQUENCE [LARGE SCALE GENOMIC DNA]</scope>
    <source>
        <strain evidence="2">zdho120</strain>
    </source>
</reference>
<organism evidence="1 2">
    <name type="scientific">Phytophthora megakarya</name>
    <dbReference type="NCBI Taxonomy" id="4795"/>
    <lineage>
        <taxon>Eukaryota</taxon>
        <taxon>Sar</taxon>
        <taxon>Stramenopiles</taxon>
        <taxon>Oomycota</taxon>
        <taxon>Peronosporomycetes</taxon>
        <taxon>Peronosporales</taxon>
        <taxon>Peronosporaceae</taxon>
        <taxon>Phytophthora</taxon>
    </lineage>
</organism>
<dbReference type="AlphaFoldDB" id="A0A225WJ47"/>
<proteinExistence type="predicted"/>
<dbReference type="EMBL" id="NBNE01000701">
    <property type="protein sequence ID" value="OWZ17736.1"/>
    <property type="molecule type" value="Genomic_DNA"/>
</dbReference>
<gene>
    <name evidence="1" type="ORF">PHMEG_0008277</name>
</gene>
<accession>A0A225WJ47</accession>
<evidence type="ECO:0000313" key="1">
    <source>
        <dbReference type="EMBL" id="OWZ17736.1"/>
    </source>
</evidence>
<evidence type="ECO:0000313" key="2">
    <source>
        <dbReference type="Proteomes" id="UP000198211"/>
    </source>
</evidence>